<dbReference type="PROSITE" id="PS51203">
    <property type="entry name" value="CS"/>
    <property type="match status" value="1"/>
</dbReference>
<dbReference type="SUPFAM" id="SSF49764">
    <property type="entry name" value="HSP20-like chaperones"/>
    <property type="match status" value="1"/>
</dbReference>
<dbReference type="Proteomes" id="UP001153620">
    <property type="component" value="Chromosome 2"/>
</dbReference>
<feature type="domain" description="CS" evidence="3">
    <location>
        <begin position="1"/>
        <end position="84"/>
    </location>
</feature>
<proteinExistence type="predicted"/>
<evidence type="ECO:0000256" key="1">
    <source>
        <dbReference type="SAM" id="MobiDB-lite"/>
    </source>
</evidence>
<accession>A0A9N9RVK2</accession>
<organism evidence="4 5">
    <name type="scientific">Chironomus riparius</name>
    <dbReference type="NCBI Taxonomy" id="315576"/>
    <lineage>
        <taxon>Eukaryota</taxon>
        <taxon>Metazoa</taxon>
        <taxon>Ecdysozoa</taxon>
        <taxon>Arthropoda</taxon>
        <taxon>Hexapoda</taxon>
        <taxon>Insecta</taxon>
        <taxon>Pterygota</taxon>
        <taxon>Neoptera</taxon>
        <taxon>Endopterygota</taxon>
        <taxon>Diptera</taxon>
        <taxon>Nematocera</taxon>
        <taxon>Chironomoidea</taxon>
        <taxon>Chironomidae</taxon>
        <taxon>Chironominae</taxon>
        <taxon>Chironomus</taxon>
    </lineage>
</organism>
<dbReference type="CDD" id="cd06466">
    <property type="entry name" value="p23_CS_SGT1_like"/>
    <property type="match status" value="1"/>
</dbReference>
<dbReference type="InterPro" id="IPR008978">
    <property type="entry name" value="HSP20-like_chaperone"/>
</dbReference>
<dbReference type="Pfam" id="PF05002">
    <property type="entry name" value="SGS"/>
    <property type="match status" value="1"/>
</dbReference>
<dbReference type="GO" id="GO:0051087">
    <property type="term" value="F:protein-folding chaperone binding"/>
    <property type="evidence" value="ECO:0007669"/>
    <property type="project" value="InterPro"/>
</dbReference>
<protein>
    <recommendedName>
        <fullName evidence="6">Suppressor of g2 allele of skp1</fullName>
    </recommendedName>
</protein>
<feature type="compositionally biased region" description="Basic and acidic residues" evidence="1">
    <location>
        <begin position="161"/>
        <end position="181"/>
    </location>
</feature>
<dbReference type="InterPro" id="IPR007052">
    <property type="entry name" value="CS_dom"/>
</dbReference>
<sequence length="181" mass="20868">MSVKHDWYQNDEKVVVTVLLKNAVEKDYKCEIEDEKVHLSAENYELILNLLNPVVPEKSSHKATLHKVEITLAKRDFGKWGMLEKKKEVISEQQQIAVKSKKPQDWDKLAKEVEKTDDTEGDAAVNALFKKIYESGTEEQRRAMNKSFQESGGTVLSTNWDEVRKDKVEVKPPDGTEFKQF</sequence>
<reference evidence="4" key="1">
    <citation type="submission" date="2022-01" db="EMBL/GenBank/DDBJ databases">
        <authorList>
            <person name="King R."/>
        </authorList>
    </citation>
    <scope>NUCLEOTIDE SEQUENCE</scope>
</reference>
<name>A0A9N9RVK2_9DIPT</name>
<dbReference type="EMBL" id="OU895878">
    <property type="protein sequence ID" value="CAG9804556.1"/>
    <property type="molecule type" value="Genomic_DNA"/>
</dbReference>
<keyword evidence="5" id="KW-1185">Reference proteome</keyword>
<evidence type="ECO:0000313" key="4">
    <source>
        <dbReference type="EMBL" id="CAG9804556.1"/>
    </source>
</evidence>
<feature type="compositionally biased region" description="Polar residues" evidence="1">
    <location>
        <begin position="146"/>
        <end position="160"/>
    </location>
</feature>
<dbReference type="AlphaFoldDB" id="A0A9N9RVK2"/>
<gene>
    <name evidence="4" type="ORF">CHIRRI_LOCUS7439</name>
</gene>
<dbReference type="OrthoDB" id="1898560at2759"/>
<dbReference type="PANTHER" id="PTHR45862">
    <property type="entry name" value="PROTEIN SGT1 HOMOLOG"/>
    <property type="match status" value="1"/>
</dbReference>
<dbReference type="PROSITE" id="PS51048">
    <property type="entry name" value="SGS"/>
    <property type="match status" value="1"/>
</dbReference>
<feature type="region of interest" description="Disordered" evidence="1">
    <location>
        <begin position="140"/>
        <end position="181"/>
    </location>
</feature>
<reference evidence="4" key="2">
    <citation type="submission" date="2022-10" db="EMBL/GenBank/DDBJ databases">
        <authorList>
            <consortium name="ENA_rothamsted_submissions"/>
            <consortium name="culmorum"/>
            <person name="King R."/>
        </authorList>
    </citation>
    <scope>NUCLEOTIDE SEQUENCE</scope>
</reference>
<dbReference type="InterPro" id="IPR007699">
    <property type="entry name" value="SGS_dom"/>
</dbReference>
<evidence type="ECO:0000259" key="2">
    <source>
        <dbReference type="PROSITE" id="PS51048"/>
    </source>
</evidence>
<dbReference type="Gene3D" id="2.60.40.790">
    <property type="match status" value="1"/>
</dbReference>
<evidence type="ECO:0000313" key="5">
    <source>
        <dbReference type="Proteomes" id="UP001153620"/>
    </source>
</evidence>
<dbReference type="Pfam" id="PF04969">
    <property type="entry name" value="CS"/>
    <property type="match status" value="1"/>
</dbReference>
<dbReference type="InterPro" id="IPR044563">
    <property type="entry name" value="Sgt1-like"/>
</dbReference>
<evidence type="ECO:0008006" key="6">
    <source>
        <dbReference type="Google" id="ProtNLM"/>
    </source>
</evidence>
<evidence type="ECO:0000259" key="3">
    <source>
        <dbReference type="PROSITE" id="PS51203"/>
    </source>
</evidence>
<feature type="domain" description="SGS" evidence="2">
    <location>
        <begin position="95"/>
        <end position="181"/>
    </location>
</feature>